<comment type="subunit">
    <text evidence="7">Component of the ribosome quality control complex (RQC).</text>
</comment>
<protein>
    <recommendedName>
        <fullName evidence="2 7">E3 ubiquitin-protein ligase listerin</fullName>
        <ecNumber evidence="7">2.3.2.27</ecNumber>
    </recommendedName>
    <alternativeName>
        <fullName evidence="5 7">RING-type E3 ubiquitin transferase listerin</fullName>
    </alternativeName>
</protein>
<dbReference type="GO" id="GO:0043023">
    <property type="term" value="F:ribosomal large subunit binding"/>
    <property type="evidence" value="ECO:0007669"/>
    <property type="project" value="TreeGrafter"/>
</dbReference>
<evidence type="ECO:0000313" key="10">
    <source>
        <dbReference type="Proteomes" id="UP000053105"/>
    </source>
</evidence>
<name>A0A0M8ZXX0_9HYME</name>
<keyword evidence="7" id="KW-0479">Metal-binding</keyword>
<keyword evidence="7" id="KW-0833">Ubl conjugation pathway</keyword>
<dbReference type="SUPFAM" id="SSF57850">
    <property type="entry name" value="RING/U-box"/>
    <property type="match status" value="1"/>
</dbReference>
<evidence type="ECO:0000313" key="9">
    <source>
        <dbReference type="EMBL" id="KOX71819.1"/>
    </source>
</evidence>
<comment type="pathway">
    <text evidence="7">Protein modification; protein ubiquitination.</text>
</comment>
<accession>A0A0M8ZXX0</accession>
<keyword evidence="3 6" id="KW-0863">Zinc-finger</keyword>
<dbReference type="GO" id="GO:0016567">
    <property type="term" value="P:protein ubiquitination"/>
    <property type="evidence" value="ECO:0007669"/>
    <property type="project" value="UniProtKB-UniPathway"/>
</dbReference>
<comment type="function">
    <text evidence="7">E3 ubiquitin-protein ligase. Component of the ribosome quality control complex (RQC), a ribosome-associated complex that mediates ubiquitination and extraction of incompletely synthesized nascent chains for proteasomal degradation.</text>
</comment>
<dbReference type="GO" id="GO:1990116">
    <property type="term" value="P:ribosome-associated ubiquitin-dependent protein catabolic process"/>
    <property type="evidence" value="ECO:0007669"/>
    <property type="project" value="UniProtKB-UniRule"/>
</dbReference>
<dbReference type="Gene3D" id="3.30.40.10">
    <property type="entry name" value="Zinc/RING finger domain, C3HC4 (zinc finger)"/>
    <property type="match status" value="1"/>
</dbReference>
<keyword evidence="10" id="KW-1185">Reference proteome</keyword>
<evidence type="ECO:0000256" key="4">
    <source>
        <dbReference type="ARBA" id="ARBA00022833"/>
    </source>
</evidence>
<dbReference type="InterPro" id="IPR039795">
    <property type="entry name" value="LTN1/Rkr1"/>
</dbReference>
<dbReference type="UniPathway" id="UPA00143"/>
<evidence type="ECO:0000256" key="5">
    <source>
        <dbReference type="ARBA" id="ARBA00032366"/>
    </source>
</evidence>
<dbReference type="GO" id="GO:0005829">
    <property type="term" value="C:cytosol"/>
    <property type="evidence" value="ECO:0007669"/>
    <property type="project" value="UniProtKB-UniRule"/>
</dbReference>
<gene>
    <name evidence="9" type="ORF">WN51_03630</name>
</gene>
<keyword evidence="4 7" id="KW-0862">Zinc</keyword>
<evidence type="ECO:0000256" key="3">
    <source>
        <dbReference type="ARBA" id="ARBA00022771"/>
    </source>
</evidence>
<evidence type="ECO:0000256" key="2">
    <source>
        <dbReference type="ARBA" id="ARBA00017157"/>
    </source>
</evidence>
<proteinExistence type="inferred from homology"/>
<organism evidence="9 10">
    <name type="scientific">Melipona quadrifasciata</name>
    <dbReference type="NCBI Taxonomy" id="166423"/>
    <lineage>
        <taxon>Eukaryota</taxon>
        <taxon>Metazoa</taxon>
        <taxon>Ecdysozoa</taxon>
        <taxon>Arthropoda</taxon>
        <taxon>Hexapoda</taxon>
        <taxon>Insecta</taxon>
        <taxon>Pterygota</taxon>
        <taxon>Neoptera</taxon>
        <taxon>Endopterygota</taxon>
        <taxon>Hymenoptera</taxon>
        <taxon>Apocrita</taxon>
        <taxon>Aculeata</taxon>
        <taxon>Apoidea</taxon>
        <taxon>Anthophila</taxon>
        <taxon>Apidae</taxon>
        <taxon>Melipona</taxon>
    </lineage>
</organism>
<dbReference type="STRING" id="166423.A0A0M8ZXX0"/>
<evidence type="ECO:0000259" key="8">
    <source>
        <dbReference type="PROSITE" id="PS50089"/>
    </source>
</evidence>
<dbReference type="GO" id="GO:1990112">
    <property type="term" value="C:RQC complex"/>
    <property type="evidence" value="ECO:0007669"/>
    <property type="project" value="UniProtKB-UniRule"/>
</dbReference>
<dbReference type="Proteomes" id="UP000053105">
    <property type="component" value="Unassembled WGS sequence"/>
</dbReference>
<feature type="domain" description="RING-type" evidence="8">
    <location>
        <begin position="502"/>
        <end position="531"/>
    </location>
</feature>
<dbReference type="PANTHER" id="PTHR12389">
    <property type="entry name" value="ZINC FINGER PROTEIN 294"/>
    <property type="match status" value="1"/>
</dbReference>
<dbReference type="EC" id="2.3.2.27" evidence="7"/>
<dbReference type="PROSITE" id="PS50089">
    <property type="entry name" value="ZF_RING_2"/>
    <property type="match status" value="1"/>
</dbReference>
<dbReference type="InterPro" id="IPR001841">
    <property type="entry name" value="Znf_RING"/>
</dbReference>
<comment type="catalytic activity">
    <reaction evidence="7">
        <text>S-ubiquitinyl-[E2 ubiquitin-conjugating enzyme]-L-cysteine + [acceptor protein]-L-lysine = [E2 ubiquitin-conjugating enzyme]-L-cysteine + N(6)-ubiquitinyl-[acceptor protein]-L-lysine.</text>
        <dbReference type="EC" id="2.3.2.27"/>
    </reaction>
</comment>
<comment type="similarity">
    <text evidence="1 7">Belongs to the LTN1 family.</text>
</comment>
<feature type="non-terminal residue" evidence="9">
    <location>
        <position position="1"/>
    </location>
</feature>
<dbReference type="GO" id="GO:0072344">
    <property type="term" value="P:rescue of stalled ribosome"/>
    <property type="evidence" value="ECO:0007669"/>
    <property type="project" value="UniProtKB-UniRule"/>
</dbReference>
<evidence type="ECO:0000256" key="6">
    <source>
        <dbReference type="PROSITE-ProRule" id="PRU00175"/>
    </source>
</evidence>
<dbReference type="GO" id="GO:0008270">
    <property type="term" value="F:zinc ion binding"/>
    <property type="evidence" value="ECO:0007669"/>
    <property type="project" value="UniProtKB-KW"/>
</dbReference>
<dbReference type="GO" id="GO:0061630">
    <property type="term" value="F:ubiquitin protein ligase activity"/>
    <property type="evidence" value="ECO:0007669"/>
    <property type="project" value="UniProtKB-UniRule"/>
</dbReference>
<dbReference type="EMBL" id="KQ435829">
    <property type="protein sequence ID" value="KOX71819.1"/>
    <property type="molecule type" value="Genomic_DNA"/>
</dbReference>
<reference evidence="9 10" key="1">
    <citation type="submission" date="2015-07" db="EMBL/GenBank/DDBJ databases">
        <title>The genome of Melipona quadrifasciata.</title>
        <authorList>
            <person name="Pan H."/>
            <person name="Kapheim K."/>
        </authorList>
    </citation>
    <scope>NUCLEOTIDE SEQUENCE [LARGE SCALE GENOMIC DNA]</scope>
    <source>
        <strain evidence="9">0111107301</strain>
        <tissue evidence="9">Whole body</tissue>
    </source>
</reference>
<evidence type="ECO:0000256" key="7">
    <source>
        <dbReference type="RuleBase" id="RU367090"/>
    </source>
</evidence>
<dbReference type="AlphaFoldDB" id="A0A0M8ZXX0"/>
<keyword evidence="7" id="KW-0808">Transferase</keyword>
<dbReference type="OrthoDB" id="6108at2759"/>
<evidence type="ECO:0000256" key="1">
    <source>
        <dbReference type="ARBA" id="ARBA00007997"/>
    </source>
</evidence>
<dbReference type="InterPro" id="IPR013083">
    <property type="entry name" value="Znf_RING/FYVE/PHD"/>
</dbReference>
<dbReference type="PANTHER" id="PTHR12389:SF0">
    <property type="entry name" value="E3 UBIQUITIN-PROTEIN LIGASE LISTERIN"/>
    <property type="match status" value="1"/>
</dbReference>
<sequence length="548" mass="63791">SFTAKDMKVKRQGVVISSLYAYVYLNKVPTQEVEKIIEIHNKMISSNKFWNFVKTDAIKTTSFTLLTSMIDANVILENGKKFLITLRVASEYGHKNLEIKFCNSEKKTTLTTVKNITLYYSKTLNLMLLFFKSLKEGDLLTNEEKEIFINTAVDFVETILNDNVFYAETKYYDDVNEILILHKFQDWDKWISNNYVSELIIVRNMLIEQENISKYSDILEKHISLTSTYKNRNFILTSLVLWPNSIRKSKQSVTDFFTLMIAMCQLYHKIQNLISKYDQEKVITSPEILNEWKNIFIGDIQSGITKFWIFALCSEKTTALEVVILLDHLGKAMKMVDGNIIFKNHIFITLALKFFQFPVSSIQLGASYHILKYATLKLVEQDKNIVELKNFDVNTLNIKKLEEVLQSTQSIMKAILMFKILSWAIILDNSLRYLPILVREWWNTADSKVSVAIDKITTHYNKSIYGGLVSCKRSLDKKFAGVVECYSHSIFFTNINQLPKSCCHMCRKKFHTICLRKWLNTNHKSTCPICRNTFQFVTLFTLRISTFI</sequence>